<keyword evidence="2" id="KW-1185">Reference proteome</keyword>
<reference evidence="2" key="1">
    <citation type="submission" date="2017-05" db="EMBL/GenBank/DDBJ databases">
        <title>Streptomyces olivochromogenes NBRC 3561 whole genome shotgun sequence.</title>
        <authorList>
            <person name="Dohra H."/>
            <person name="Kodani S."/>
        </authorList>
    </citation>
    <scope>NUCLEOTIDE SEQUENCE [LARGE SCALE GENOMIC DNA]</scope>
    <source>
        <strain evidence="2">NBRC 3561</strain>
    </source>
</reference>
<comment type="caution">
    <text evidence="1">The sequence shown here is derived from an EMBL/GenBank/DDBJ whole genome shotgun (WGS) entry which is preliminary data.</text>
</comment>
<sequence>MRIRLGRDCRLSVWEKQNPEAVRVTLARSTPYEPVRRVLSSRGWMLLLVRYDWKDRAAPEQPGTLRGPVPTEYVRLKAQLEADLQRMTACAAQPPKPGAEEGRATQGGIAAGIRTSLAWAIQCFEGSAAREAFLKRLLEGDR</sequence>
<organism evidence="1 2">
    <name type="scientific">Streptomyces olivochromogenes</name>
    <dbReference type="NCBI Taxonomy" id="1963"/>
    <lineage>
        <taxon>Bacteria</taxon>
        <taxon>Bacillati</taxon>
        <taxon>Actinomycetota</taxon>
        <taxon>Actinomycetes</taxon>
        <taxon>Kitasatosporales</taxon>
        <taxon>Streptomycetaceae</taxon>
        <taxon>Streptomyces</taxon>
    </lineage>
</organism>
<protein>
    <submittedName>
        <fullName evidence="1">Uncharacterized protein</fullName>
    </submittedName>
</protein>
<evidence type="ECO:0000313" key="1">
    <source>
        <dbReference type="EMBL" id="GAX57259.1"/>
    </source>
</evidence>
<dbReference type="Proteomes" id="UP000217446">
    <property type="component" value="Unassembled WGS sequence"/>
</dbReference>
<dbReference type="AlphaFoldDB" id="A0A250VT40"/>
<gene>
    <name evidence="1" type="ORF">SO3561_08829</name>
</gene>
<proteinExistence type="predicted"/>
<name>A0A250VT40_STROL</name>
<evidence type="ECO:0000313" key="2">
    <source>
        <dbReference type="Proteomes" id="UP000217446"/>
    </source>
</evidence>
<dbReference type="EMBL" id="BDQI01000034">
    <property type="protein sequence ID" value="GAX57259.1"/>
    <property type="molecule type" value="Genomic_DNA"/>
</dbReference>
<dbReference type="STRING" id="1963.AQJ27_45160"/>
<accession>A0A250VT40</accession>